<evidence type="ECO:0000256" key="1">
    <source>
        <dbReference type="SAM" id="MobiDB-lite"/>
    </source>
</evidence>
<dbReference type="AlphaFoldDB" id="A0A6A6BAG8"/>
<gene>
    <name evidence="2" type="ORF">K452DRAFT_44114</name>
</gene>
<feature type="region of interest" description="Disordered" evidence="1">
    <location>
        <begin position="1"/>
        <end position="23"/>
    </location>
</feature>
<dbReference type="EMBL" id="ML995488">
    <property type="protein sequence ID" value="KAF2141016.1"/>
    <property type="molecule type" value="Genomic_DNA"/>
</dbReference>
<proteinExistence type="predicted"/>
<sequence length="73" mass="8229">MQASTYAVQRDAGRSLRGRCSRRPKVRKALPETPLLLVYPYWASVVGSSILLFTQQRRSTVARGCYNGSVYPH</sequence>
<protein>
    <submittedName>
        <fullName evidence="2">Uncharacterized protein</fullName>
    </submittedName>
</protein>
<name>A0A6A6BAG8_9PEZI</name>
<accession>A0A6A6BAG8</accession>
<dbReference type="GeneID" id="54304177"/>
<evidence type="ECO:0000313" key="3">
    <source>
        <dbReference type="Proteomes" id="UP000799438"/>
    </source>
</evidence>
<organism evidence="2 3">
    <name type="scientific">Aplosporella prunicola CBS 121167</name>
    <dbReference type="NCBI Taxonomy" id="1176127"/>
    <lineage>
        <taxon>Eukaryota</taxon>
        <taxon>Fungi</taxon>
        <taxon>Dikarya</taxon>
        <taxon>Ascomycota</taxon>
        <taxon>Pezizomycotina</taxon>
        <taxon>Dothideomycetes</taxon>
        <taxon>Dothideomycetes incertae sedis</taxon>
        <taxon>Botryosphaeriales</taxon>
        <taxon>Aplosporellaceae</taxon>
        <taxon>Aplosporella</taxon>
    </lineage>
</organism>
<dbReference type="RefSeq" id="XP_033396729.1">
    <property type="nucleotide sequence ID" value="XM_033546671.1"/>
</dbReference>
<keyword evidence="3" id="KW-1185">Reference proteome</keyword>
<dbReference type="Proteomes" id="UP000799438">
    <property type="component" value="Unassembled WGS sequence"/>
</dbReference>
<reference evidence="2" key="1">
    <citation type="journal article" date="2020" name="Stud. Mycol.">
        <title>101 Dothideomycetes genomes: a test case for predicting lifestyles and emergence of pathogens.</title>
        <authorList>
            <person name="Haridas S."/>
            <person name="Albert R."/>
            <person name="Binder M."/>
            <person name="Bloem J."/>
            <person name="Labutti K."/>
            <person name="Salamov A."/>
            <person name="Andreopoulos B."/>
            <person name="Baker S."/>
            <person name="Barry K."/>
            <person name="Bills G."/>
            <person name="Bluhm B."/>
            <person name="Cannon C."/>
            <person name="Castanera R."/>
            <person name="Culley D."/>
            <person name="Daum C."/>
            <person name="Ezra D."/>
            <person name="Gonzalez J."/>
            <person name="Henrissat B."/>
            <person name="Kuo A."/>
            <person name="Liang C."/>
            <person name="Lipzen A."/>
            <person name="Lutzoni F."/>
            <person name="Magnuson J."/>
            <person name="Mondo S."/>
            <person name="Nolan M."/>
            <person name="Ohm R."/>
            <person name="Pangilinan J."/>
            <person name="Park H.-J."/>
            <person name="Ramirez L."/>
            <person name="Alfaro M."/>
            <person name="Sun H."/>
            <person name="Tritt A."/>
            <person name="Yoshinaga Y."/>
            <person name="Zwiers L.-H."/>
            <person name="Turgeon B."/>
            <person name="Goodwin S."/>
            <person name="Spatafora J."/>
            <person name="Crous P."/>
            <person name="Grigoriev I."/>
        </authorList>
    </citation>
    <scope>NUCLEOTIDE SEQUENCE</scope>
    <source>
        <strain evidence="2">CBS 121167</strain>
    </source>
</reference>
<evidence type="ECO:0000313" key="2">
    <source>
        <dbReference type="EMBL" id="KAF2141016.1"/>
    </source>
</evidence>